<evidence type="ECO:0000313" key="13">
    <source>
        <dbReference type="Proteomes" id="UP000053259"/>
    </source>
</evidence>
<accession>A0A0D1Z2T2</accession>
<dbReference type="Proteomes" id="UP000053259">
    <property type="component" value="Unassembled WGS sequence"/>
</dbReference>
<sequence>MDSGVPPSRSAMPSSFDDDIDFRESSRWAKLKRLILQDPLIPLGCALTVAALLGASRAMKQNDHVKANKMFRRRIYAQGFTILAIVAGSSYLNKDKEQRKRDIELEKERAQRERREKWLAELDFRDQEEKELRAEREMRRKRMAEEKAQKAAQEATGPVSEAVKGLWWSKADDDKKDR</sequence>
<proteinExistence type="inferred from homology"/>
<evidence type="ECO:0000313" key="12">
    <source>
        <dbReference type="EMBL" id="KIW07262.1"/>
    </source>
</evidence>
<evidence type="ECO:0000256" key="5">
    <source>
        <dbReference type="ARBA" id="ARBA00022692"/>
    </source>
</evidence>
<keyword evidence="7" id="KW-0496">Mitochondrion</keyword>
<evidence type="ECO:0000256" key="6">
    <source>
        <dbReference type="ARBA" id="ARBA00022989"/>
    </source>
</evidence>
<keyword evidence="6 10" id="KW-1133">Transmembrane helix</keyword>
<evidence type="ECO:0000256" key="7">
    <source>
        <dbReference type="ARBA" id="ARBA00023128"/>
    </source>
</evidence>
<evidence type="ECO:0000256" key="4">
    <source>
        <dbReference type="ARBA" id="ARBA00011565"/>
    </source>
</evidence>
<evidence type="ECO:0000256" key="10">
    <source>
        <dbReference type="SAM" id="Phobius"/>
    </source>
</evidence>
<evidence type="ECO:0000256" key="8">
    <source>
        <dbReference type="ARBA" id="ARBA00023136"/>
    </source>
</evidence>
<dbReference type="AlphaFoldDB" id="A0A0D1Z2T2"/>
<dbReference type="RefSeq" id="XP_016217131.1">
    <property type="nucleotide sequence ID" value="XM_016355115.1"/>
</dbReference>
<evidence type="ECO:0000259" key="11">
    <source>
        <dbReference type="PROSITE" id="PS51503"/>
    </source>
</evidence>
<feature type="transmembrane region" description="Helical" evidence="10">
    <location>
        <begin position="75"/>
        <end position="92"/>
    </location>
</feature>
<keyword evidence="5 10" id="KW-0812">Transmembrane</keyword>
<keyword evidence="8 10" id="KW-0472">Membrane</keyword>
<comment type="function">
    <text evidence="1">Cytochrome c oxidase subunit which plays a role in assembly of respiratory supercomplexes.</text>
</comment>
<gene>
    <name evidence="12" type="ORF">PV09_02117</name>
</gene>
<dbReference type="InterPro" id="IPR050355">
    <property type="entry name" value="RCF1"/>
</dbReference>
<keyword evidence="13" id="KW-1185">Reference proteome</keyword>
<dbReference type="Pfam" id="PF04588">
    <property type="entry name" value="HIG_1_N"/>
    <property type="match status" value="1"/>
</dbReference>
<dbReference type="GeneID" id="27310090"/>
<comment type="subunit">
    <text evidence="4">Associates with the respiratory chain complex III/complex IV supercomplex.</text>
</comment>
<dbReference type="EMBL" id="KN847533">
    <property type="protein sequence ID" value="KIW07262.1"/>
    <property type="molecule type" value="Genomic_DNA"/>
</dbReference>
<dbReference type="STRING" id="253628.A0A0D1Z2T2"/>
<evidence type="ECO:0000256" key="2">
    <source>
        <dbReference type="ARBA" id="ARBA00004325"/>
    </source>
</evidence>
<feature type="domain" description="HIG1" evidence="11">
    <location>
        <begin position="12"/>
        <end position="103"/>
    </location>
</feature>
<dbReference type="GO" id="GO:0031966">
    <property type="term" value="C:mitochondrial membrane"/>
    <property type="evidence" value="ECO:0007669"/>
    <property type="project" value="UniProtKB-SubCell"/>
</dbReference>
<protein>
    <recommendedName>
        <fullName evidence="11">HIG1 domain-containing protein</fullName>
    </recommendedName>
</protein>
<reference evidence="12 13" key="1">
    <citation type="submission" date="2015-01" db="EMBL/GenBank/DDBJ databases">
        <title>The Genome Sequence of Ochroconis gallopava CBS43764.</title>
        <authorList>
            <consortium name="The Broad Institute Genomics Platform"/>
            <person name="Cuomo C."/>
            <person name="de Hoog S."/>
            <person name="Gorbushina A."/>
            <person name="Stielow B."/>
            <person name="Teixiera M."/>
            <person name="Abouelleil A."/>
            <person name="Chapman S.B."/>
            <person name="Priest M."/>
            <person name="Young S.K."/>
            <person name="Wortman J."/>
            <person name="Nusbaum C."/>
            <person name="Birren B."/>
        </authorList>
    </citation>
    <scope>NUCLEOTIDE SEQUENCE [LARGE SCALE GENOMIC DNA]</scope>
    <source>
        <strain evidence="12 13">CBS 43764</strain>
    </source>
</reference>
<dbReference type="GO" id="GO:0097250">
    <property type="term" value="P:mitochondrial respirasome assembly"/>
    <property type="evidence" value="ECO:0007669"/>
    <property type="project" value="TreeGrafter"/>
</dbReference>
<feature type="region of interest" description="Disordered" evidence="9">
    <location>
        <begin position="131"/>
        <end position="178"/>
    </location>
</feature>
<dbReference type="PROSITE" id="PS51503">
    <property type="entry name" value="HIG1"/>
    <property type="match status" value="1"/>
</dbReference>
<feature type="transmembrane region" description="Helical" evidence="10">
    <location>
        <begin position="34"/>
        <end position="55"/>
    </location>
</feature>
<dbReference type="VEuPathDB" id="FungiDB:PV09_02117"/>
<dbReference type="PANTHER" id="PTHR12297:SF3">
    <property type="entry name" value="HIG1 DOMAIN FAMILY MEMBER 1A"/>
    <property type="match status" value="1"/>
</dbReference>
<organism evidence="12 13">
    <name type="scientific">Verruconis gallopava</name>
    <dbReference type="NCBI Taxonomy" id="253628"/>
    <lineage>
        <taxon>Eukaryota</taxon>
        <taxon>Fungi</taxon>
        <taxon>Dikarya</taxon>
        <taxon>Ascomycota</taxon>
        <taxon>Pezizomycotina</taxon>
        <taxon>Dothideomycetes</taxon>
        <taxon>Pleosporomycetidae</taxon>
        <taxon>Venturiales</taxon>
        <taxon>Sympoventuriaceae</taxon>
        <taxon>Verruconis</taxon>
    </lineage>
</organism>
<dbReference type="OrthoDB" id="6604018at2759"/>
<dbReference type="InterPro" id="IPR007667">
    <property type="entry name" value="Hypoxia_induced_domain"/>
</dbReference>
<dbReference type="PANTHER" id="PTHR12297">
    <property type="entry name" value="HYPOXIA-INDUCBILE GENE 1 HIG1 -RELATED"/>
    <property type="match status" value="1"/>
</dbReference>
<dbReference type="HOGENOM" id="CLU_087356_0_2_1"/>
<dbReference type="FunCoup" id="A0A0D1Z2T2">
    <property type="interactions" value="70"/>
</dbReference>
<name>A0A0D1Z2T2_9PEZI</name>
<dbReference type="InParanoid" id="A0A0D1Z2T2"/>
<evidence type="ECO:0000256" key="1">
    <source>
        <dbReference type="ARBA" id="ARBA00002584"/>
    </source>
</evidence>
<evidence type="ECO:0000256" key="9">
    <source>
        <dbReference type="SAM" id="MobiDB-lite"/>
    </source>
</evidence>
<dbReference type="Gene3D" id="6.10.140.1320">
    <property type="match status" value="1"/>
</dbReference>
<comment type="subcellular location">
    <subcellularLocation>
        <location evidence="2">Mitochondrion membrane</location>
    </subcellularLocation>
</comment>
<comment type="similarity">
    <text evidence="3">Belongs to the RCF1 family.</text>
</comment>
<evidence type="ECO:0000256" key="3">
    <source>
        <dbReference type="ARBA" id="ARBA00009366"/>
    </source>
</evidence>
<feature type="compositionally biased region" description="Basic and acidic residues" evidence="9">
    <location>
        <begin position="131"/>
        <end position="149"/>
    </location>
</feature>